<accession>A0A0T7PS49</accession>
<name>A0A0T7PS49_MYCTX</name>
<dbReference type="AlphaFoldDB" id="A0A0T7PS49"/>
<evidence type="ECO:0000313" key="1">
    <source>
        <dbReference type="EMBL" id="COV27144.1"/>
    </source>
</evidence>
<gene>
    <name evidence="1" type="ORF">ERS007703_01002</name>
</gene>
<dbReference type="Proteomes" id="UP000038802">
    <property type="component" value="Unassembled WGS sequence"/>
</dbReference>
<protein>
    <submittedName>
        <fullName evidence="1">Uncharacterized protein</fullName>
    </submittedName>
</protein>
<sequence length="49" mass="5390">MKYAFAAFPSNPFNSAREPDRSTQASECFIVRMLSATSCPDVCARIKAC</sequence>
<dbReference type="EMBL" id="CSAE01000074">
    <property type="protein sequence ID" value="COV27144.1"/>
    <property type="molecule type" value="Genomic_DNA"/>
</dbReference>
<reference evidence="2" key="1">
    <citation type="submission" date="2015-03" db="EMBL/GenBank/DDBJ databases">
        <authorList>
            <consortium name="Pathogen Informatics"/>
        </authorList>
    </citation>
    <scope>NUCLEOTIDE SEQUENCE [LARGE SCALE GENOMIC DNA]</scope>
    <source>
        <strain evidence="2">K00500041</strain>
    </source>
</reference>
<organism evidence="1 2">
    <name type="scientific">Mycobacterium tuberculosis</name>
    <dbReference type="NCBI Taxonomy" id="1773"/>
    <lineage>
        <taxon>Bacteria</taxon>
        <taxon>Bacillati</taxon>
        <taxon>Actinomycetota</taxon>
        <taxon>Actinomycetes</taxon>
        <taxon>Mycobacteriales</taxon>
        <taxon>Mycobacteriaceae</taxon>
        <taxon>Mycobacterium</taxon>
        <taxon>Mycobacterium tuberculosis complex</taxon>
    </lineage>
</organism>
<evidence type="ECO:0000313" key="2">
    <source>
        <dbReference type="Proteomes" id="UP000038802"/>
    </source>
</evidence>
<proteinExistence type="predicted"/>